<feature type="active site" description="Proton donor" evidence="15">
    <location>
        <position position="42"/>
    </location>
</feature>
<evidence type="ECO:0000256" key="6">
    <source>
        <dbReference type="ARBA" id="ARBA00022490"/>
    </source>
</evidence>
<evidence type="ECO:0000256" key="1">
    <source>
        <dbReference type="ARBA" id="ARBA00004496"/>
    </source>
</evidence>
<comment type="subunit">
    <text evidence="15">Homodimer.</text>
</comment>
<keyword evidence="7 15" id="KW-0436">Ligase</keyword>
<dbReference type="PANTHER" id="PTHR21299">
    <property type="entry name" value="CYTIDYLATE KINASE/PANTOATE-BETA-ALANINE LIGASE"/>
    <property type="match status" value="1"/>
</dbReference>
<evidence type="ECO:0000256" key="14">
    <source>
        <dbReference type="ARBA" id="ARBA00077433"/>
    </source>
</evidence>
<dbReference type="Pfam" id="PF02569">
    <property type="entry name" value="Pantoate_ligase"/>
    <property type="match status" value="1"/>
</dbReference>
<feature type="binding site" evidence="15">
    <location>
        <position position="182"/>
    </location>
    <ligand>
        <name>ATP</name>
        <dbReference type="ChEBI" id="CHEBI:30616"/>
    </ligand>
</feature>
<keyword evidence="8 15" id="KW-0566">Pantothenate biosynthesis</keyword>
<sequence>MTDSITNIRARIADARREAEARGISSPRVVLVPTMGALHDGHLRLVDEAKKLGEIVVVSIFVNPLQFGPHEDLSAYPRTLDADVARLAEHDVHLVFAPTPAEMYPDGDASTRVTAGEVGFTFEGRTRPGHFDGMLTVVSKLFHIVSPDVAVFGEKDRQQLFLVKRMVKDLNVPVEVHGVAIVRADDGLALSSRNAFLSEGERRSALVLSAALDAAEFSQSSGVDAALAAAHSVLDGETSIDLDYLAAVDPETFSPVDDTHVGQAVLLIAARVGTTRLIDNRTLAVS</sequence>
<comment type="caution">
    <text evidence="16">The sequence shown here is derived from an EMBL/GenBank/DDBJ whole genome shotgun (WGS) entry which is preliminary data.</text>
</comment>
<feature type="binding site" evidence="15">
    <location>
        <begin position="153"/>
        <end position="156"/>
    </location>
    <ligand>
        <name>ATP</name>
        <dbReference type="ChEBI" id="CHEBI:30616"/>
    </ligand>
</feature>
<gene>
    <name evidence="15" type="primary">panC</name>
    <name evidence="16" type="ORF">D9V28_10620</name>
</gene>
<dbReference type="Proteomes" id="UP000282460">
    <property type="component" value="Unassembled WGS sequence"/>
</dbReference>
<feature type="binding site" evidence="15">
    <location>
        <begin position="35"/>
        <end position="42"/>
    </location>
    <ligand>
        <name>ATP</name>
        <dbReference type="ChEBI" id="CHEBI:30616"/>
    </ligand>
</feature>
<dbReference type="EC" id="6.3.2.1" evidence="4 15"/>
<feature type="binding site" evidence="15">
    <location>
        <position position="66"/>
    </location>
    <ligand>
        <name>(R)-pantoate</name>
        <dbReference type="ChEBI" id="CHEBI:15980"/>
    </ligand>
</feature>
<evidence type="ECO:0000313" key="16">
    <source>
        <dbReference type="EMBL" id="RLQ84602.1"/>
    </source>
</evidence>
<dbReference type="GO" id="GO:0004592">
    <property type="term" value="F:pantoate-beta-alanine ligase activity"/>
    <property type="evidence" value="ECO:0007669"/>
    <property type="project" value="UniProtKB-UniRule"/>
</dbReference>
<dbReference type="SUPFAM" id="SSF52374">
    <property type="entry name" value="Nucleotidylyl transferase"/>
    <property type="match status" value="1"/>
</dbReference>
<feature type="binding site" evidence="15">
    <location>
        <position position="159"/>
    </location>
    <ligand>
        <name>(R)-pantoate</name>
        <dbReference type="ChEBI" id="CHEBI:15980"/>
    </ligand>
</feature>
<evidence type="ECO:0000313" key="17">
    <source>
        <dbReference type="Proteomes" id="UP000282460"/>
    </source>
</evidence>
<dbReference type="NCBIfam" id="TIGR00125">
    <property type="entry name" value="cyt_tran_rel"/>
    <property type="match status" value="1"/>
</dbReference>
<evidence type="ECO:0000256" key="7">
    <source>
        <dbReference type="ARBA" id="ARBA00022598"/>
    </source>
</evidence>
<evidence type="ECO:0000256" key="15">
    <source>
        <dbReference type="HAMAP-Rule" id="MF_00158"/>
    </source>
</evidence>
<dbReference type="GO" id="GO:0015940">
    <property type="term" value="P:pantothenate biosynthetic process"/>
    <property type="evidence" value="ECO:0007669"/>
    <property type="project" value="UniProtKB-UniRule"/>
</dbReference>
<dbReference type="UniPathway" id="UPA00028">
    <property type="reaction ID" value="UER00005"/>
</dbReference>
<feature type="binding site" evidence="15">
    <location>
        <position position="66"/>
    </location>
    <ligand>
        <name>beta-alanine</name>
        <dbReference type="ChEBI" id="CHEBI:57966"/>
    </ligand>
</feature>
<comment type="catalytic activity">
    <reaction evidence="12 15">
        <text>(R)-pantoate + beta-alanine + ATP = (R)-pantothenate + AMP + diphosphate + H(+)</text>
        <dbReference type="Rhea" id="RHEA:10912"/>
        <dbReference type="ChEBI" id="CHEBI:15378"/>
        <dbReference type="ChEBI" id="CHEBI:15980"/>
        <dbReference type="ChEBI" id="CHEBI:29032"/>
        <dbReference type="ChEBI" id="CHEBI:30616"/>
        <dbReference type="ChEBI" id="CHEBI:33019"/>
        <dbReference type="ChEBI" id="CHEBI:57966"/>
        <dbReference type="ChEBI" id="CHEBI:456215"/>
        <dbReference type="EC" id="6.3.2.1"/>
    </reaction>
</comment>
<organism evidence="16 17">
    <name type="scientific">Mycetocola zhadangensis</name>
    <dbReference type="NCBI Taxonomy" id="1164595"/>
    <lineage>
        <taxon>Bacteria</taxon>
        <taxon>Bacillati</taxon>
        <taxon>Actinomycetota</taxon>
        <taxon>Actinomycetes</taxon>
        <taxon>Micrococcales</taxon>
        <taxon>Microbacteriaceae</taxon>
        <taxon>Mycetocola</taxon>
    </lineage>
</organism>
<accession>A0A3L7J7X5</accession>
<evidence type="ECO:0000256" key="3">
    <source>
        <dbReference type="ARBA" id="ARBA00009256"/>
    </source>
</evidence>
<comment type="pathway">
    <text evidence="2 15">Cofactor biosynthesis; (R)-pantothenate biosynthesis; (R)-pantothenate from (R)-pantoate and beta-alanine: step 1/1.</text>
</comment>
<dbReference type="PANTHER" id="PTHR21299:SF1">
    <property type="entry name" value="PANTOATE--BETA-ALANINE LIGASE"/>
    <property type="match status" value="1"/>
</dbReference>
<evidence type="ECO:0000256" key="9">
    <source>
        <dbReference type="ARBA" id="ARBA00022741"/>
    </source>
</evidence>
<dbReference type="InterPro" id="IPR042176">
    <property type="entry name" value="Pantoate_ligase_C"/>
</dbReference>
<dbReference type="AlphaFoldDB" id="A0A3L7J7X5"/>
<dbReference type="CDD" id="cd00560">
    <property type="entry name" value="PanC"/>
    <property type="match status" value="1"/>
</dbReference>
<dbReference type="Gene3D" id="3.40.50.620">
    <property type="entry name" value="HUPs"/>
    <property type="match status" value="1"/>
</dbReference>
<dbReference type="GO" id="GO:0005829">
    <property type="term" value="C:cytosol"/>
    <property type="evidence" value="ECO:0007669"/>
    <property type="project" value="TreeGrafter"/>
</dbReference>
<dbReference type="RefSeq" id="WP_121659647.1">
    <property type="nucleotide sequence ID" value="NZ_BMEK01000002.1"/>
</dbReference>
<evidence type="ECO:0000256" key="12">
    <source>
        <dbReference type="ARBA" id="ARBA00048258"/>
    </source>
</evidence>
<evidence type="ECO:0000256" key="10">
    <source>
        <dbReference type="ARBA" id="ARBA00022840"/>
    </source>
</evidence>
<keyword evidence="10 15" id="KW-0067">ATP-binding</keyword>
<dbReference type="GO" id="GO:0005524">
    <property type="term" value="F:ATP binding"/>
    <property type="evidence" value="ECO:0007669"/>
    <property type="project" value="UniProtKB-KW"/>
</dbReference>
<dbReference type="InterPro" id="IPR014729">
    <property type="entry name" value="Rossmann-like_a/b/a_fold"/>
</dbReference>
<name>A0A3L7J7X5_9MICO</name>
<reference evidence="16 17" key="1">
    <citation type="submission" date="2018-10" db="EMBL/GenBank/DDBJ databases">
        <authorList>
            <person name="Li J."/>
        </authorList>
    </citation>
    <scope>NUCLEOTIDE SEQUENCE [LARGE SCALE GENOMIC DNA]</scope>
    <source>
        <strain evidence="16 17">ZD1-4</strain>
    </source>
</reference>
<feature type="binding site" evidence="15">
    <location>
        <begin position="190"/>
        <end position="193"/>
    </location>
    <ligand>
        <name>ATP</name>
        <dbReference type="ChEBI" id="CHEBI:30616"/>
    </ligand>
</feature>
<keyword evidence="9 15" id="KW-0547">Nucleotide-binding</keyword>
<evidence type="ECO:0000256" key="13">
    <source>
        <dbReference type="ARBA" id="ARBA00055042"/>
    </source>
</evidence>
<keyword evidence="6 15" id="KW-0963">Cytoplasm</keyword>
<comment type="miscellaneous">
    <text evidence="15">The reaction proceeds by a bi uni uni bi ping pong mechanism.</text>
</comment>
<comment type="function">
    <text evidence="13 15">Catalyzes the condensation of pantoate with beta-alanine in an ATP-dependent reaction via a pantoyl-adenylate intermediate.</text>
</comment>
<comment type="similarity">
    <text evidence="3 15">Belongs to the pantothenate synthetase family.</text>
</comment>
<keyword evidence="17" id="KW-1185">Reference proteome</keyword>
<dbReference type="FunFam" id="3.40.50.620:FF:000114">
    <property type="entry name" value="Pantothenate synthetase"/>
    <property type="match status" value="1"/>
</dbReference>
<evidence type="ECO:0000256" key="5">
    <source>
        <dbReference type="ARBA" id="ARBA00014155"/>
    </source>
</evidence>
<comment type="subcellular location">
    <subcellularLocation>
        <location evidence="1 15">Cytoplasm</location>
    </subcellularLocation>
</comment>
<evidence type="ECO:0000256" key="4">
    <source>
        <dbReference type="ARBA" id="ARBA00012219"/>
    </source>
</evidence>
<dbReference type="OrthoDB" id="9773087at2"/>
<dbReference type="InterPro" id="IPR003721">
    <property type="entry name" value="Pantoate_ligase"/>
</dbReference>
<proteinExistence type="inferred from homology"/>
<dbReference type="EMBL" id="RCWJ01000002">
    <property type="protein sequence ID" value="RLQ84602.1"/>
    <property type="molecule type" value="Genomic_DNA"/>
</dbReference>
<protein>
    <recommendedName>
        <fullName evidence="5 15">Pantothenate synthetase</fullName>
        <shortName evidence="15">PS</shortName>
        <ecNumber evidence="4 15">6.3.2.1</ecNumber>
    </recommendedName>
    <alternativeName>
        <fullName evidence="14 15">Pantoate--beta-alanine ligase</fullName>
    </alternativeName>
    <alternativeName>
        <fullName evidence="11 15">Pantoate-activating enzyme</fullName>
    </alternativeName>
</protein>
<dbReference type="NCBIfam" id="TIGR00018">
    <property type="entry name" value="panC"/>
    <property type="match status" value="1"/>
</dbReference>
<evidence type="ECO:0000256" key="8">
    <source>
        <dbReference type="ARBA" id="ARBA00022655"/>
    </source>
</evidence>
<evidence type="ECO:0000256" key="11">
    <source>
        <dbReference type="ARBA" id="ARBA00032806"/>
    </source>
</evidence>
<dbReference type="InterPro" id="IPR004821">
    <property type="entry name" value="Cyt_trans-like"/>
</dbReference>
<dbReference type="Gene3D" id="3.30.1300.10">
    <property type="entry name" value="Pantoate-beta-alanine ligase, C-terminal domain"/>
    <property type="match status" value="1"/>
</dbReference>
<dbReference type="HAMAP" id="MF_00158">
    <property type="entry name" value="PanC"/>
    <property type="match status" value="1"/>
</dbReference>
<evidence type="ECO:0000256" key="2">
    <source>
        <dbReference type="ARBA" id="ARBA00004990"/>
    </source>
</evidence>